<dbReference type="InterPro" id="IPR012337">
    <property type="entry name" value="RNaseH-like_sf"/>
</dbReference>
<dbReference type="PANTHER" id="PTHR33116">
    <property type="entry name" value="REVERSE TRANSCRIPTASE ZINC-BINDING DOMAIN-CONTAINING PROTEIN-RELATED-RELATED"/>
    <property type="match status" value="1"/>
</dbReference>
<dbReference type="Pfam" id="PF13966">
    <property type="entry name" value="zf-RVT"/>
    <property type="match status" value="1"/>
</dbReference>
<dbReference type="GO" id="GO:0004523">
    <property type="term" value="F:RNA-DNA hybrid ribonuclease activity"/>
    <property type="evidence" value="ECO:0007669"/>
    <property type="project" value="InterPro"/>
</dbReference>
<dbReference type="CDD" id="cd06222">
    <property type="entry name" value="RNase_H_like"/>
    <property type="match status" value="1"/>
</dbReference>
<proteinExistence type="predicted"/>
<dbReference type="Pfam" id="PF00078">
    <property type="entry name" value="RVT_1"/>
    <property type="match status" value="1"/>
</dbReference>
<name>A0A2N9HPK1_FAGSY</name>
<dbReference type="Pfam" id="PF13456">
    <property type="entry name" value="RVT_3"/>
    <property type="match status" value="1"/>
</dbReference>
<dbReference type="PROSITE" id="PS50878">
    <property type="entry name" value="RT_POL"/>
    <property type="match status" value="1"/>
</dbReference>
<sequence length="773" mass="87852">MEKLGFNGKWVALIRECISSPYFSILINGSPHGFFSSSRGLRQGDPLSPFLFIIGAEILSRILLKAESEGQFKGFQLARSCPKVSHLLFADDLIIFSRALREDATAIQGCIDKYQLWSGQKVNVKKSVAMFSKKVPQRYQRRLCRLLGLKNSPFHSKYLGLPLSIDKSRSNTLEYVVERVQNKVQGWKRQILSQASRTCLIRSVAAATPIYPMSSLIFPKSTCAKIDVILRDFWWGKKEDKVVLYLKAWDSICTPKSVGGLGIRRSIDMNKALLAKMGWSVAIREDKMWVKFVIAKYLKGKSFWIAKKSNVSSWAWQSILSSRNTLSKGICWRVSKGIGLDAWNAPWIPSMPDFKPRQRIEGVYPVNWVSELIHEGSRSWDRNKLVECFDDETVNQVMLIPLDQFPQDDKLIWFPSRSGTFSTKIAFWIDQQPRFDNTGPLSKAEWKSLWKLKIHDRLKLLLWKLAWNSLPTRDNLGVRFHLDSLLCPLCDSGIETLKHLFIECPISRIAWSLSPWSIRFDSSLFHSFVDWIKLILKPSGLGIQKSEESLFSLYAAISCDVIWRRRNEVLQNPESLDPKQIANNIRQIYYSHCQAWEYQVFDRGKSLSWRPPNPPSIKINFDAAMGVERVGLAAVCRDHKAKVLFIWSAVHDLIDPLLAEAKAALLAVNKAFEAGFQSIVLEGDSLLVIQAIQNLPSTQIWTIDSVIFDIQSLLAKFSFWNASHAYRELNIVAHSIARWALSYNCSGTFPISAIPSTVLEEWVEGIGSPASGG</sequence>
<dbReference type="InterPro" id="IPR026960">
    <property type="entry name" value="RVT-Znf"/>
</dbReference>
<dbReference type="InterPro" id="IPR044730">
    <property type="entry name" value="RNase_H-like_dom_plant"/>
</dbReference>
<evidence type="ECO:0000313" key="2">
    <source>
        <dbReference type="EMBL" id="SPD13908.1"/>
    </source>
</evidence>
<dbReference type="SUPFAM" id="SSF53098">
    <property type="entry name" value="Ribonuclease H-like"/>
    <property type="match status" value="1"/>
</dbReference>
<dbReference type="AlphaFoldDB" id="A0A2N9HPK1"/>
<gene>
    <name evidence="2" type="ORF">FSB_LOCUS41790</name>
</gene>
<dbReference type="InterPro" id="IPR000477">
    <property type="entry name" value="RT_dom"/>
</dbReference>
<dbReference type="InterPro" id="IPR036397">
    <property type="entry name" value="RNaseH_sf"/>
</dbReference>
<dbReference type="InterPro" id="IPR002156">
    <property type="entry name" value="RNaseH_domain"/>
</dbReference>
<organism evidence="2">
    <name type="scientific">Fagus sylvatica</name>
    <name type="common">Beechnut</name>
    <dbReference type="NCBI Taxonomy" id="28930"/>
    <lineage>
        <taxon>Eukaryota</taxon>
        <taxon>Viridiplantae</taxon>
        <taxon>Streptophyta</taxon>
        <taxon>Embryophyta</taxon>
        <taxon>Tracheophyta</taxon>
        <taxon>Spermatophyta</taxon>
        <taxon>Magnoliopsida</taxon>
        <taxon>eudicotyledons</taxon>
        <taxon>Gunneridae</taxon>
        <taxon>Pentapetalae</taxon>
        <taxon>rosids</taxon>
        <taxon>fabids</taxon>
        <taxon>Fagales</taxon>
        <taxon>Fagaceae</taxon>
        <taxon>Fagus</taxon>
    </lineage>
</organism>
<dbReference type="GO" id="GO:0003676">
    <property type="term" value="F:nucleic acid binding"/>
    <property type="evidence" value="ECO:0007669"/>
    <property type="project" value="InterPro"/>
</dbReference>
<accession>A0A2N9HPK1</accession>
<protein>
    <recommendedName>
        <fullName evidence="1">Reverse transcriptase domain-containing protein</fullName>
    </recommendedName>
</protein>
<dbReference type="Gene3D" id="3.30.420.10">
    <property type="entry name" value="Ribonuclease H-like superfamily/Ribonuclease H"/>
    <property type="match status" value="1"/>
</dbReference>
<dbReference type="PANTHER" id="PTHR33116:SF86">
    <property type="entry name" value="REVERSE TRANSCRIPTASE DOMAIN-CONTAINING PROTEIN"/>
    <property type="match status" value="1"/>
</dbReference>
<dbReference type="EMBL" id="OIVN01003846">
    <property type="protein sequence ID" value="SPD13908.1"/>
    <property type="molecule type" value="Genomic_DNA"/>
</dbReference>
<evidence type="ECO:0000259" key="1">
    <source>
        <dbReference type="PROSITE" id="PS50878"/>
    </source>
</evidence>
<feature type="domain" description="Reverse transcriptase" evidence="1">
    <location>
        <begin position="1"/>
        <end position="163"/>
    </location>
</feature>
<reference evidence="2" key="1">
    <citation type="submission" date="2018-02" db="EMBL/GenBank/DDBJ databases">
        <authorList>
            <person name="Cohen D.B."/>
            <person name="Kent A.D."/>
        </authorList>
    </citation>
    <scope>NUCLEOTIDE SEQUENCE</scope>
</reference>